<dbReference type="NCBIfam" id="NF003079">
    <property type="entry name" value="PRK04005.1"/>
    <property type="match status" value="1"/>
</dbReference>
<evidence type="ECO:0000259" key="4">
    <source>
        <dbReference type="Pfam" id="PF00828"/>
    </source>
</evidence>
<dbReference type="GO" id="GO:0003723">
    <property type="term" value="F:RNA binding"/>
    <property type="evidence" value="ECO:0007669"/>
    <property type="project" value="TreeGrafter"/>
</dbReference>
<reference evidence="5" key="1">
    <citation type="journal article" date="2020" name="mSystems">
        <title>Genome- and Community-Level Interaction Insights into Carbon Utilization and Element Cycling Functions of Hydrothermarchaeota in Hydrothermal Sediment.</title>
        <authorList>
            <person name="Zhou Z."/>
            <person name="Liu Y."/>
            <person name="Xu W."/>
            <person name="Pan J."/>
            <person name="Luo Z.H."/>
            <person name="Li M."/>
        </authorList>
    </citation>
    <scope>NUCLEOTIDE SEQUENCE [LARGE SCALE GENOMIC DNA]</scope>
    <source>
        <strain evidence="5">SpSt-1116</strain>
    </source>
</reference>
<evidence type="ECO:0000256" key="1">
    <source>
        <dbReference type="ARBA" id="ARBA00006815"/>
    </source>
</evidence>
<keyword evidence="3" id="KW-0687">Ribonucleoprotein</keyword>
<dbReference type="Pfam" id="PF00828">
    <property type="entry name" value="Ribosomal_L27A"/>
    <property type="match status" value="1"/>
</dbReference>
<evidence type="ECO:0000256" key="3">
    <source>
        <dbReference type="ARBA" id="ARBA00023274"/>
    </source>
</evidence>
<proteinExistence type="inferred from homology"/>
<dbReference type="GO" id="GO:0022625">
    <property type="term" value="C:cytosolic large ribosomal subunit"/>
    <property type="evidence" value="ECO:0007669"/>
    <property type="project" value="TreeGrafter"/>
</dbReference>
<keyword evidence="2 5" id="KW-0689">Ribosomal protein</keyword>
<dbReference type="PANTHER" id="PTHR10934:SF2">
    <property type="entry name" value="LARGE RIBOSOMAL SUBUNIT PROTEIN EL18"/>
    <property type="match status" value="1"/>
</dbReference>
<feature type="domain" description="Large ribosomal subunit protein uL15/eL18" evidence="4">
    <location>
        <begin position="43"/>
        <end position="96"/>
    </location>
</feature>
<accession>A0A7J3ZLD8</accession>
<dbReference type="AlphaFoldDB" id="A0A7J3ZLD8"/>
<dbReference type="GO" id="GO:0006412">
    <property type="term" value="P:translation"/>
    <property type="evidence" value="ECO:0007669"/>
    <property type="project" value="InterPro"/>
</dbReference>
<dbReference type="InterPro" id="IPR036227">
    <property type="entry name" value="Ribosomal_uL15/eL18_sf"/>
</dbReference>
<comment type="caution">
    <text evidence="5">The sequence shown here is derived from an EMBL/GenBank/DDBJ whole genome shotgun (WGS) entry which is preliminary data.</text>
</comment>
<evidence type="ECO:0000256" key="2">
    <source>
        <dbReference type="ARBA" id="ARBA00022980"/>
    </source>
</evidence>
<protein>
    <submittedName>
        <fullName evidence="5">50S ribosomal protein L18e</fullName>
    </submittedName>
</protein>
<gene>
    <name evidence="5" type="ORF">ENM78_05600</name>
</gene>
<dbReference type="PROSITE" id="PS00475">
    <property type="entry name" value="RIBOSOMAL_L15"/>
    <property type="match status" value="1"/>
</dbReference>
<dbReference type="InterPro" id="IPR000039">
    <property type="entry name" value="Ribosomal_eL18"/>
</dbReference>
<dbReference type="InterPro" id="IPR021131">
    <property type="entry name" value="Ribosomal_uL15/eL18"/>
</dbReference>
<dbReference type="EMBL" id="DRZC01000076">
    <property type="protein sequence ID" value="HHQ80905.1"/>
    <property type="molecule type" value="Genomic_DNA"/>
</dbReference>
<organism evidence="5">
    <name type="scientific">Fervidicoccus fontis</name>
    <dbReference type="NCBI Taxonomy" id="683846"/>
    <lineage>
        <taxon>Archaea</taxon>
        <taxon>Thermoproteota</taxon>
        <taxon>Thermoprotei</taxon>
        <taxon>Fervidicoccales</taxon>
        <taxon>Fervidicoccaceae</taxon>
        <taxon>Fervidicoccus</taxon>
    </lineage>
</organism>
<name>A0A7J3ZLD8_9CREN</name>
<evidence type="ECO:0000313" key="5">
    <source>
        <dbReference type="EMBL" id="HHQ80905.1"/>
    </source>
</evidence>
<dbReference type="InterPro" id="IPR001196">
    <property type="entry name" value="Ribosomal_uL15_CS"/>
</dbReference>
<sequence length="122" mass="13779">MSSTNFYRRKLVRGLISLSRKLDMKVLKRVAQELAKPRRRRVAVNVSKLNRYASESEIAIVPGKVLSSGALKKKLTVIAESFSTRAFEKIKSAGGRPILLSELLENESLQEELKSKPKRLIK</sequence>
<dbReference type="SUPFAM" id="SSF52080">
    <property type="entry name" value="Ribosomal proteins L15p and L18e"/>
    <property type="match status" value="1"/>
</dbReference>
<comment type="similarity">
    <text evidence="1">Belongs to the eukaryotic ribosomal protein eL18 family.</text>
</comment>
<dbReference type="PANTHER" id="PTHR10934">
    <property type="entry name" value="60S RIBOSOMAL PROTEIN L18"/>
    <property type="match status" value="1"/>
</dbReference>
<dbReference type="GO" id="GO:0003735">
    <property type="term" value="F:structural constituent of ribosome"/>
    <property type="evidence" value="ECO:0007669"/>
    <property type="project" value="InterPro"/>
</dbReference>
<dbReference type="Gene3D" id="3.100.10.10">
    <property type="match status" value="1"/>
</dbReference>